<organism evidence="2 4">
    <name type="scientific">Cupriavidus necator (strain ATCC 17699 / DSM 428 / KCTC 22496 / NCIMB 10442 / H16 / Stanier 337)</name>
    <name type="common">Ralstonia eutropha</name>
    <dbReference type="NCBI Taxonomy" id="381666"/>
    <lineage>
        <taxon>Bacteria</taxon>
        <taxon>Pseudomonadati</taxon>
        <taxon>Pseudomonadota</taxon>
        <taxon>Betaproteobacteria</taxon>
        <taxon>Burkholderiales</taxon>
        <taxon>Burkholderiaceae</taxon>
        <taxon>Cupriavidus</taxon>
    </lineage>
</organism>
<reference evidence="2 4" key="1">
    <citation type="journal article" date="2006" name="Nat. Biotechnol.">
        <title>Genome sequence of the bioplastic-producing 'Knallgas' bacterium Ralstonia eutropha H16.</title>
        <authorList>
            <person name="Pohlmann A."/>
            <person name="Fricke W.F."/>
            <person name="Reinecke F."/>
            <person name="Kusian B."/>
            <person name="Liesegang H."/>
            <person name="Cramm R."/>
            <person name="Eitinger T."/>
            <person name="Ewering C."/>
            <person name="Potter M."/>
            <person name="Schwartz E."/>
            <person name="Strittmatter A."/>
            <person name="Voss I."/>
            <person name="Gottschalk G."/>
            <person name="Steinbuechel A."/>
            <person name="Friedrich B."/>
            <person name="Bowien B."/>
        </authorList>
    </citation>
    <scope>NUCLEOTIDE SEQUENCE [LARGE SCALE GENOMIC DNA]</scope>
    <source>
        <strain evidence="4">ATCC 17699 / DSM 428 / KCTC 22496 / NCIMB 10442 / H16 / Stanier 337</strain>
        <strain evidence="2">H16</strain>
    </source>
</reference>
<dbReference type="GO" id="GO:0016491">
    <property type="term" value="F:oxidoreductase activity"/>
    <property type="evidence" value="ECO:0007669"/>
    <property type="project" value="InterPro"/>
</dbReference>
<dbReference type="EMBL" id="CP039288">
    <property type="protein sequence ID" value="QCC04348.1"/>
    <property type="molecule type" value="Genomic_DNA"/>
</dbReference>
<dbReference type="Proteomes" id="UP000008210">
    <property type="component" value="Chromosome 2"/>
</dbReference>
<dbReference type="AlphaFoldDB" id="Q0K0F8"/>
<feature type="domain" description="Enoyl reductase (ER)" evidence="1">
    <location>
        <begin position="11"/>
        <end position="340"/>
    </location>
</feature>
<keyword evidence="4" id="KW-1185">Reference proteome</keyword>
<dbReference type="SUPFAM" id="SSF50129">
    <property type="entry name" value="GroES-like"/>
    <property type="match status" value="1"/>
</dbReference>
<dbReference type="HOGENOM" id="CLU_026673_3_4_4"/>
<dbReference type="InterPro" id="IPR013149">
    <property type="entry name" value="ADH-like_C"/>
</dbReference>
<name>Q0K0F8_CUPNH</name>
<dbReference type="SMART" id="SM00829">
    <property type="entry name" value="PKS_ER"/>
    <property type="match status" value="1"/>
</dbReference>
<dbReference type="InterPro" id="IPR011032">
    <property type="entry name" value="GroES-like_sf"/>
</dbReference>
<protein>
    <submittedName>
        <fullName evidence="3">NAD(P)-dependent alcohol dehydrogenase</fullName>
    </submittedName>
    <submittedName>
        <fullName evidence="2">NADPH:quinone reductase Zn-dependent oxidoreductase</fullName>
    </submittedName>
</protein>
<dbReference type="InterPro" id="IPR013154">
    <property type="entry name" value="ADH-like_N"/>
</dbReference>
<evidence type="ECO:0000259" key="1">
    <source>
        <dbReference type="SMART" id="SM00829"/>
    </source>
</evidence>
<dbReference type="PANTHER" id="PTHR45033:SF2">
    <property type="entry name" value="ZINC-TYPE ALCOHOL DEHYDROGENASE-LIKE PROTEIN C1773.06C"/>
    <property type="match status" value="1"/>
</dbReference>
<dbReference type="CDD" id="cd08276">
    <property type="entry name" value="MDR7"/>
    <property type="match status" value="1"/>
</dbReference>
<dbReference type="OrthoDB" id="9787435at2"/>
<dbReference type="RefSeq" id="WP_011617437.1">
    <property type="nucleotide sequence ID" value="NC_008314.1"/>
</dbReference>
<evidence type="ECO:0000313" key="4">
    <source>
        <dbReference type="Proteomes" id="UP000008210"/>
    </source>
</evidence>
<dbReference type="Pfam" id="PF08240">
    <property type="entry name" value="ADH_N"/>
    <property type="match status" value="1"/>
</dbReference>
<dbReference type="Gene3D" id="3.40.50.720">
    <property type="entry name" value="NAD(P)-binding Rossmann-like Domain"/>
    <property type="match status" value="1"/>
</dbReference>
<gene>
    <name evidence="2" type="ordered locus">H16_B1734</name>
    <name evidence="3" type="ORF">E6A55_27945</name>
</gene>
<dbReference type="Proteomes" id="UP000296079">
    <property type="component" value="Chromosome 2"/>
</dbReference>
<evidence type="ECO:0000313" key="3">
    <source>
        <dbReference type="EMBL" id="QCC04348.1"/>
    </source>
</evidence>
<proteinExistence type="predicted"/>
<evidence type="ECO:0000313" key="2">
    <source>
        <dbReference type="EMBL" id="CAJ96516.1"/>
    </source>
</evidence>
<dbReference type="EMBL" id="AM260480">
    <property type="protein sequence ID" value="CAJ96516.1"/>
    <property type="molecule type" value="Genomic_DNA"/>
</dbReference>
<accession>Q0K0F8</accession>
<dbReference type="KEGG" id="reh:H16_B1734"/>
<dbReference type="SUPFAM" id="SSF51735">
    <property type="entry name" value="NAD(P)-binding Rossmann-fold domains"/>
    <property type="match status" value="1"/>
</dbReference>
<dbReference type="STRING" id="381666.H16_B1734"/>
<evidence type="ECO:0000313" key="5">
    <source>
        <dbReference type="Proteomes" id="UP000296079"/>
    </source>
</evidence>
<dbReference type="InterPro" id="IPR052711">
    <property type="entry name" value="Zinc_ADH-like"/>
</dbReference>
<dbReference type="eggNOG" id="COG0604">
    <property type="taxonomic scope" value="Bacteria"/>
</dbReference>
<dbReference type="InterPro" id="IPR036291">
    <property type="entry name" value="NAD(P)-bd_dom_sf"/>
</dbReference>
<reference evidence="3 5" key="2">
    <citation type="submission" date="2019-04" db="EMBL/GenBank/DDBJ databases">
        <title>Long-read de novo sequencing of Cupriavidus necator H16.</title>
        <authorList>
            <person name="Little G.T."/>
            <person name="Ehsaan M."/>
            <person name="Arenas-Lopez C."/>
            <person name="Jawed K."/>
            <person name="Winzer K."/>
            <person name="Kovacs K."/>
            <person name="Malys N."/>
            <person name="Minton N.P."/>
        </authorList>
    </citation>
    <scope>NUCLEOTIDE SEQUENCE [LARGE SCALE GENOMIC DNA]</scope>
    <source>
        <strain evidence="3 5">H16</strain>
    </source>
</reference>
<dbReference type="PANTHER" id="PTHR45033">
    <property type="match status" value="1"/>
</dbReference>
<sequence>MATAIRLGRPAGIDQLVPFDEEPGRPGPGEVLVRVRGSSLNFHDYLVVTGRMPTAEGRIPLSDGAGEVVEVGPPHGGEADPSMAWRVGDLVLGTFFRHWREGAPAQWKHGAVAGEHVDGYARQFAVVPAAALTRVPLGLSLAAAATLPCAGLTAWRALGCCGGIGPGDVVLVQGTGGVSVFALQFAKTRGAAVIATSSSEGKLERLRALGADHVIHYKAEPDWGRAARQWTGGRGVDHIVDIGGADLLNQSIEACRTGGSIALVGLLAGTAGRVDTGRIMARQLRLQGVVVGSRTDQLEMIRAIEAAGVHPVIDSSFPLEALPAAFRHQEAGRHFGKIVVEI</sequence>
<dbReference type="InterPro" id="IPR020843">
    <property type="entry name" value="ER"/>
</dbReference>
<dbReference type="Pfam" id="PF00107">
    <property type="entry name" value="ADH_zinc_N"/>
    <property type="match status" value="1"/>
</dbReference>
<dbReference type="Gene3D" id="3.90.180.10">
    <property type="entry name" value="Medium-chain alcohol dehydrogenases, catalytic domain"/>
    <property type="match status" value="1"/>
</dbReference>